<sequence>MQLNFDQIVLSPGQTLLLHDINWQLFETLLQELKETSATRLSYSKGWLEVIVPLAQHPHDTNLQSVDLEFVQNAWYYE</sequence>
<evidence type="ECO:0000313" key="1">
    <source>
        <dbReference type="EMBL" id="BAP54796.1"/>
    </source>
</evidence>
<organism evidence="1 2">
    <name type="scientific">Thioploca ingrica</name>
    <dbReference type="NCBI Taxonomy" id="40754"/>
    <lineage>
        <taxon>Bacteria</taxon>
        <taxon>Pseudomonadati</taxon>
        <taxon>Pseudomonadota</taxon>
        <taxon>Gammaproteobacteria</taxon>
        <taxon>Thiotrichales</taxon>
        <taxon>Thiotrichaceae</taxon>
        <taxon>Thioploca</taxon>
    </lineage>
</organism>
<dbReference type="HOGENOM" id="CLU_2683772_0_0_6"/>
<protein>
    <submittedName>
        <fullName evidence="1">Uncharacterized protein</fullName>
    </submittedName>
</protein>
<gene>
    <name evidence="1" type="ORF">THII_0499</name>
</gene>
<dbReference type="PANTHER" id="PTHR47152:SF1">
    <property type="entry name" value="SLL1186 PROTEIN"/>
    <property type="match status" value="1"/>
</dbReference>
<dbReference type="Proteomes" id="UP000031623">
    <property type="component" value="Chromosome"/>
</dbReference>
<dbReference type="EMBL" id="AP014633">
    <property type="protein sequence ID" value="BAP54796.1"/>
    <property type="molecule type" value="Genomic_DNA"/>
</dbReference>
<name>A0A090BUB1_9GAMM</name>
<keyword evidence="2" id="KW-1185">Reference proteome</keyword>
<dbReference type="PANTHER" id="PTHR47152">
    <property type="entry name" value="SLR2084 PROTEIN-RELATED"/>
    <property type="match status" value="1"/>
</dbReference>
<proteinExistence type="predicted"/>
<dbReference type="AlphaFoldDB" id="A0A090BUB1"/>
<evidence type="ECO:0000313" key="2">
    <source>
        <dbReference type="Proteomes" id="UP000031623"/>
    </source>
</evidence>
<reference evidence="1 2" key="1">
    <citation type="journal article" date="2014" name="ISME J.">
        <title>Ecophysiology of Thioploca ingrica as revealed by the complete genome sequence supplemented with proteomic evidence.</title>
        <authorList>
            <person name="Kojima H."/>
            <person name="Ogura Y."/>
            <person name="Yamamoto N."/>
            <person name="Togashi T."/>
            <person name="Mori H."/>
            <person name="Watanabe T."/>
            <person name="Nemoto F."/>
            <person name="Kurokawa K."/>
            <person name="Hayashi T."/>
            <person name="Fukui M."/>
        </authorList>
    </citation>
    <scope>NUCLEOTIDE SEQUENCE [LARGE SCALE GENOMIC DNA]</scope>
</reference>
<dbReference type="KEGG" id="tig:THII_0499"/>
<accession>A0A090BUB1</accession>